<evidence type="ECO:0000256" key="3">
    <source>
        <dbReference type="ARBA" id="ARBA00022679"/>
    </source>
</evidence>
<dbReference type="EMBL" id="JAVJAF010000001">
    <property type="protein sequence ID" value="MDR6233687.1"/>
    <property type="molecule type" value="Genomic_DNA"/>
</dbReference>
<name>A0AAJ2BJC6_9PSED</name>
<dbReference type="Proteomes" id="UP001268036">
    <property type="component" value="Unassembled WGS sequence"/>
</dbReference>
<dbReference type="RefSeq" id="WP_309756851.1">
    <property type="nucleotide sequence ID" value="NZ_JAVJAF010000001.1"/>
</dbReference>
<dbReference type="GO" id="GO:0006654">
    <property type="term" value="P:phosphatidic acid biosynthetic process"/>
    <property type="evidence" value="ECO:0007669"/>
    <property type="project" value="TreeGrafter"/>
</dbReference>
<dbReference type="PANTHER" id="PTHR10434">
    <property type="entry name" value="1-ACYL-SN-GLYCEROL-3-PHOSPHATE ACYLTRANSFERASE"/>
    <property type="match status" value="1"/>
</dbReference>
<dbReference type="InterPro" id="IPR002123">
    <property type="entry name" value="Plipid/glycerol_acylTrfase"/>
</dbReference>
<organism evidence="7 8">
    <name type="scientific">Pseudomonas oryzihabitans</name>
    <dbReference type="NCBI Taxonomy" id="47885"/>
    <lineage>
        <taxon>Bacteria</taxon>
        <taxon>Pseudomonadati</taxon>
        <taxon>Pseudomonadota</taxon>
        <taxon>Gammaproteobacteria</taxon>
        <taxon>Pseudomonadales</taxon>
        <taxon>Pseudomonadaceae</taxon>
        <taxon>Pseudomonas</taxon>
    </lineage>
</organism>
<keyword evidence="2" id="KW-0444">Lipid biosynthesis</keyword>
<feature type="domain" description="Phospholipid/glycerol acyltransferase" evidence="6">
    <location>
        <begin position="72"/>
        <end position="183"/>
    </location>
</feature>
<evidence type="ECO:0000256" key="1">
    <source>
        <dbReference type="ARBA" id="ARBA00005189"/>
    </source>
</evidence>
<proteinExistence type="predicted"/>
<dbReference type="PANTHER" id="PTHR10434:SF64">
    <property type="entry name" value="1-ACYL-SN-GLYCEROL-3-PHOSPHATE ACYLTRANSFERASE-RELATED"/>
    <property type="match status" value="1"/>
</dbReference>
<dbReference type="SUPFAM" id="SSF69593">
    <property type="entry name" value="Glycerol-3-phosphate (1)-acyltransferase"/>
    <property type="match status" value="1"/>
</dbReference>
<dbReference type="CDD" id="cd07989">
    <property type="entry name" value="LPLAT_AGPAT-like"/>
    <property type="match status" value="1"/>
</dbReference>
<protein>
    <submittedName>
        <fullName evidence="7">1-acyl-sn-glycerol-3-phosphate acyltransferase</fullName>
        <ecNumber evidence="7">2.3.1.270</ecNumber>
    </submittedName>
</protein>
<dbReference type="EC" id="2.3.1.270" evidence="7"/>
<evidence type="ECO:0000313" key="7">
    <source>
        <dbReference type="EMBL" id="MDR6233687.1"/>
    </source>
</evidence>
<evidence type="ECO:0000313" key="8">
    <source>
        <dbReference type="Proteomes" id="UP001268036"/>
    </source>
</evidence>
<dbReference type="SMART" id="SM00563">
    <property type="entry name" value="PlsC"/>
    <property type="match status" value="1"/>
</dbReference>
<keyword evidence="3 7" id="KW-0808">Transferase</keyword>
<keyword evidence="4" id="KW-0443">Lipid metabolism</keyword>
<comment type="pathway">
    <text evidence="1">Lipid metabolism.</text>
</comment>
<keyword evidence="5 7" id="KW-0012">Acyltransferase</keyword>
<reference evidence="7" key="1">
    <citation type="submission" date="2023-08" db="EMBL/GenBank/DDBJ databases">
        <title>Functional and genomic diversity of the sorghum phyllosphere microbiome.</title>
        <authorList>
            <person name="Shade A."/>
        </authorList>
    </citation>
    <scope>NUCLEOTIDE SEQUENCE</scope>
    <source>
        <strain evidence="7">SORGH_AS_0201</strain>
    </source>
</reference>
<evidence type="ECO:0000256" key="4">
    <source>
        <dbReference type="ARBA" id="ARBA00023098"/>
    </source>
</evidence>
<dbReference type="AlphaFoldDB" id="A0AAJ2BJC6"/>
<gene>
    <name evidence="7" type="ORF">QE440_001428</name>
</gene>
<comment type="caution">
    <text evidence="7">The sequence shown here is derived from an EMBL/GenBank/DDBJ whole genome shotgun (WGS) entry which is preliminary data.</text>
</comment>
<evidence type="ECO:0000256" key="5">
    <source>
        <dbReference type="ARBA" id="ARBA00023315"/>
    </source>
</evidence>
<sequence length="266" mass="28983">MRRVRLAIRLLPVFAALLLGALFALTVALATAVTRRPCLVLRQQLTRRFFQVLSQALRLRLEVQGTRPQGTHLWLANHVSWLDIIGLGSLQPLSFLSKAEVADWPFAGWLTRQAGTLFIQRGAERGDVLSEALTHRLTSGLSLALFPEGTTTDGSQLRTFHGRLLSPAIATGTPLQPVALSYWRDGIRDQGAAFIGDDDLVSHLRRLLDNGGTTLRIEFLPPLAPQDQPRQVLAGQCQAAIAERLGIQPFSRAAARSAAAKACNCG</sequence>
<evidence type="ECO:0000256" key="2">
    <source>
        <dbReference type="ARBA" id="ARBA00022516"/>
    </source>
</evidence>
<dbReference type="Pfam" id="PF01553">
    <property type="entry name" value="Acyltransferase"/>
    <property type="match status" value="1"/>
</dbReference>
<accession>A0AAJ2BJC6</accession>
<dbReference type="GO" id="GO:0003841">
    <property type="term" value="F:1-acylglycerol-3-phosphate O-acyltransferase activity"/>
    <property type="evidence" value="ECO:0007669"/>
    <property type="project" value="TreeGrafter"/>
</dbReference>
<evidence type="ECO:0000259" key="6">
    <source>
        <dbReference type="SMART" id="SM00563"/>
    </source>
</evidence>